<dbReference type="AlphaFoldDB" id="A0A5M8Q2J9"/>
<gene>
    <name evidence="1" type="ORF">FRX48_00313</name>
</gene>
<dbReference type="EMBL" id="VXIT01000001">
    <property type="protein sequence ID" value="KAA6415597.1"/>
    <property type="molecule type" value="Genomic_DNA"/>
</dbReference>
<name>A0A5M8Q2J9_9LECA</name>
<evidence type="ECO:0000313" key="1">
    <source>
        <dbReference type="EMBL" id="KAA6415597.1"/>
    </source>
</evidence>
<proteinExistence type="predicted"/>
<organism evidence="1 2">
    <name type="scientific">Lasallia pustulata</name>
    <dbReference type="NCBI Taxonomy" id="136370"/>
    <lineage>
        <taxon>Eukaryota</taxon>
        <taxon>Fungi</taxon>
        <taxon>Dikarya</taxon>
        <taxon>Ascomycota</taxon>
        <taxon>Pezizomycotina</taxon>
        <taxon>Lecanoromycetes</taxon>
        <taxon>OSLEUM clade</taxon>
        <taxon>Umbilicariomycetidae</taxon>
        <taxon>Umbilicariales</taxon>
        <taxon>Umbilicariaceae</taxon>
        <taxon>Lasallia</taxon>
    </lineage>
</organism>
<evidence type="ECO:0000313" key="2">
    <source>
        <dbReference type="Proteomes" id="UP000324767"/>
    </source>
</evidence>
<dbReference type="Proteomes" id="UP000324767">
    <property type="component" value="Unassembled WGS sequence"/>
</dbReference>
<dbReference type="OrthoDB" id="5356325at2759"/>
<reference evidence="1 2" key="1">
    <citation type="submission" date="2019-09" db="EMBL/GenBank/DDBJ databases">
        <title>The hologenome of the rock-dwelling lichen Lasallia pustulata.</title>
        <authorList>
            <person name="Greshake Tzovaras B."/>
            <person name="Segers F."/>
            <person name="Bicker A."/>
            <person name="Dal Grande F."/>
            <person name="Otte J."/>
            <person name="Hankeln T."/>
            <person name="Schmitt I."/>
            <person name="Ebersberger I."/>
        </authorList>
    </citation>
    <scope>NUCLEOTIDE SEQUENCE [LARGE SCALE GENOMIC DNA]</scope>
    <source>
        <strain evidence="1">A1-1</strain>
    </source>
</reference>
<sequence length="383" mass="39676">MSFSRLLLDATVTASPLQSEKNIDGSIFELNRRQDPGPGAGIVDSSGIEPEDEDLAQIAADGTGPLRSAVPARALYTNQPTATWYQVRTSVADASASFTAFTSTFPENTPIPAPNDPNQVRGPNPWNVDHIFELQVIGEAFKADRPTNIPLADWTSASKAVFTSGPANSAIASAVTNLKNLQGIPNALNSFKKQVFTGNLTGKGGPSSGDDATFFNFFGPAIQKYLSDNQDGLLAGTVDATGDKLQSAGNNNAAVKSYFTSYASLHYQGCIDFLSTWSGKPLDQSTSSTASASATATGAAVTCFHAADPQNTCAAIADGPGWCECGTDLATYAIMPSPAPEPCAWTTTPPTTSFDCASPTSTCNVPAGCTNEAAPTGCAIACS</sequence>
<comment type="caution">
    <text evidence="1">The sequence shown here is derived from an EMBL/GenBank/DDBJ whole genome shotgun (WGS) entry which is preliminary data.</text>
</comment>
<protein>
    <submittedName>
        <fullName evidence="1">Uncharacterized protein</fullName>
    </submittedName>
</protein>
<accession>A0A5M8Q2J9</accession>